<sequence length="73" mass="7991">WHQRGGGTVTGTAPHSARGTRLGAGTRKRHYLPGIHAFYEQPCSQTIPPPSPCQGVQPGPRAEYNTFRYSKQS</sequence>
<protein>
    <submittedName>
        <fullName evidence="2">Uncharacterized protein</fullName>
    </submittedName>
</protein>
<proteinExistence type="predicted"/>
<feature type="non-terminal residue" evidence="2">
    <location>
        <position position="73"/>
    </location>
</feature>
<keyword evidence="3" id="KW-1185">Reference proteome</keyword>
<feature type="region of interest" description="Disordered" evidence="1">
    <location>
        <begin position="1"/>
        <end position="27"/>
    </location>
</feature>
<organism evidence="2 3">
    <name type="scientific">Tauraco erythrolophus</name>
    <name type="common">Red-crested turaco</name>
    <dbReference type="NCBI Taxonomy" id="121530"/>
    <lineage>
        <taxon>Eukaryota</taxon>
        <taxon>Metazoa</taxon>
        <taxon>Chordata</taxon>
        <taxon>Craniata</taxon>
        <taxon>Vertebrata</taxon>
        <taxon>Euteleostomi</taxon>
        <taxon>Archelosauria</taxon>
        <taxon>Archosauria</taxon>
        <taxon>Dinosauria</taxon>
        <taxon>Saurischia</taxon>
        <taxon>Theropoda</taxon>
        <taxon>Coelurosauria</taxon>
        <taxon>Aves</taxon>
        <taxon>Neognathae</taxon>
        <taxon>Neoaves</taxon>
        <taxon>Otidimorphae</taxon>
        <taxon>Musophagiformes</taxon>
        <taxon>Musophagidae</taxon>
        <taxon>Tauraco</taxon>
    </lineage>
</organism>
<name>A0A093C4F7_TAUER</name>
<feature type="non-terminal residue" evidence="2">
    <location>
        <position position="1"/>
    </location>
</feature>
<evidence type="ECO:0000313" key="3">
    <source>
        <dbReference type="Proteomes" id="UP000053661"/>
    </source>
</evidence>
<reference evidence="2 3" key="1">
    <citation type="submission" date="2014-04" db="EMBL/GenBank/DDBJ databases">
        <title>Genome evolution of avian class.</title>
        <authorList>
            <person name="Zhang G."/>
            <person name="Li C."/>
        </authorList>
    </citation>
    <scope>NUCLEOTIDE SEQUENCE [LARGE SCALE GENOMIC DNA]</scope>
    <source>
        <strain evidence="2">BGI_N340</strain>
    </source>
</reference>
<dbReference type="Proteomes" id="UP000053661">
    <property type="component" value="Unassembled WGS sequence"/>
</dbReference>
<evidence type="ECO:0000256" key="1">
    <source>
        <dbReference type="SAM" id="MobiDB-lite"/>
    </source>
</evidence>
<feature type="region of interest" description="Disordered" evidence="1">
    <location>
        <begin position="44"/>
        <end position="73"/>
    </location>
</feature>
<dbReference type="AlphaFoldDB" id="A0A093C4F7"/>
<evidence type="ECO:0000313" key="2">
    <source>
        <dbReference type="EMBL" id="KFV07132.1"/>
    </source>
</evidence>
<accession>A0A093C4F7</accession>
<gene>
    <name evidence="2" type="ORF">N340_05949</name>
</gene>
<dbReference type="EMBL" id="KL452988">
    <property type="protein sequence ID" value="KFV07132.1"/>
    <property type="molecule type" value="Genomic_DNA"/>
</dbReference>